<dbReference type="PANTHER" id="PTHR47966">
    <property type="entry name" value="BETA-SITE APP-CLEAVING ENZYME, ISOFORM A-RELATED"/>
    <property type="match status" value="1"/>
</dbReference>
<keyword evidence="9" id="KW-1185">Reference proteome</keyword>
<dbReference type="HOGENOM" id="CLU_046071_0_0_1"/>
<proteinExistence type="inferred from homology"/>
<keyword evidence="2 5" id="KW-0645">Protease</keyword>
<reference evidence="8" key="3">
    <citation type="submission" date="2015-02" db="UniProtKB">
        <authorList>
            <consortium name="EnsemblProtists"/>
        </authorList>
    </citation>
    <scope>IDENTIFICATION</scope>
    <source>
        <strain evidence="8">DAOM BR144</strain>
    </source>
</reference>
<dbReference type="eggNOG" id="KOG1339">
    <property type="taxonomic scope" value="Eukaryota"/>
</dbReference>
<dbReference type="Proteomes" id="UP000019132">
    <property type="component" value="Unassembled WGS sequence"/>
</dbReference>
<dbReference type="Gene3D" id="2.40.70.10">
    <property type="entry name" value="Acid Proteases"/>
    <property type="match status" value="2"/>
</dbReference>
<dbReference type="PROSITE" id="PS51767">
    <property type="entry name" value="PEPTIDASE_A1"/>
    <property type="match status" value="1"/>
</dbReference>
<dbReference type="PANTHER" id="PTHR47966:SF51">
    <property type="entry name" value="BETA-SITE APP-CLEAVING ENZYME, ISOFORM A-RELATED"/>
    <property type="match status" value="1"/>
</dbReference>
<evidence type="ECO:0000256" key="4">
    <source>
        <dbReference type="PIRSR" id="PIRSR601461-1"/>
    </source>
</evidence>
<dbReference type="AlphaFoldDB" id="K3X3E1"/>
<dbReference type="InterPro" id="IPR001969">
    <property type="entry name" value="Aspartic_peptidase_AS"/>
</dbReference>
<feature type="transmembrane region" description="Helical" evidence="6">
    <location>
        <begin position="433"/>
        <end position="454"/>
    </location>
</feature>
<reference evidence="9" key="1">
    <citation type="journal article" date="2010" name="Genome Biol.">
        <title>Genome sequence of the necrotrophic plant pathogen Pythium ultimum reveals original pathogenicity mechanisms and effector repertoire.</title>
        <authorList>
            <person name="Levesque C.A."/>
            <person name="Brouwer H."/>
            <person name="Cano L."/>
            <person name="Hamilton J.P."/>
            <person name="Holt C."/>
            <person name="Huitema E."/>
            <person name="Raffaele S."/>
            <person name="Robideau G.P."/>
            <person name="Thines M."/>
            <person name="Win J."/>
            <person name="Zerillo M.M."/>
            <person name="Beakes G.W."/>
            <person name="Boore J.L."/>
            <person name="Busam D."/>
            <person name="Dumas B."/>
            <person name="Ferriera S."/>
            <person name="Fuerstenberg S.I."/>
            <person name="Gachon C.M."/>
            <person name="Gaulin E."/>
            <person name="Govers F."/>
            <person name="Grenville-Briggs L."/>
            <person name="Horner N."/>
            <person name="Hostetler J."/>
            <person name="Jiang R.H."/>
            <person name="Johnson J."/>
            <person name="Krajaejun T."/>
            <person name="Lin H."/>
            <person name="Meijer H.J."/>
            <person name="Moore B."/>
            <person name="Morris P."/>
            <person name="Phuntmart V."/>
            <person name="Puiu D."/>
            <person name="Shetty J."/>
            <person name="Stajich J.E."/>
            <person name="Tripathy S."/>
            <person name="Wawra S."/>
            <person name="van West P."/>
            <person name="Whitty B.R."/>
            <person name="Coutinho P.M."/>
            <person name="Henrissat B."/>
            <person name="Martin F."/>
            <person name="Thomas P.D."/>
            <person name="Tyler B.M."/>
            <person name="De Vries R.P."/>
            <person name="Kamoun S."/>
            <person name="Yandell M."/>
            <person name="Tisserat N."/>
            <person name="Buell C.R."/>
        </authorList>
    </citation>
    <scope>NUCLEOTIDE SEQUENCE</scope>
    <source>
        <strain evidence="9">DAOM:BR144</strain>
    </source>
</reference>
<dbReference type="STRING" id="431595.K3X3E1"/>
<comment type="similarity">
    <text evidence="1 5">Belongs to the peptidase A1 family.</text>
</comment>
<evidence type="ECO:0000256" key="3">
    <source>
        <dbReference type="ARBA" id="ARBA00022750"/>
    </source>
</evidence>
<evidence type="ECO:0000256" key="2">
    <source>
        <dbReference type="ARBA" id="ARBA00022670"/>
    </source>
</evidence>
<dbReference type="PROSITE" id="PS00141">
    <property type="entry name" value="ASP_PROTEASE"/>
    <property type="match status" value="2"/>
</dbReference>
<evidence type="ECO:0000256" key="6">
    <source>
        <dbReference type="SAM" id="Phobius"/>
    </source>
</evidence>
<feature type="active site" evidence="4">
    <location>
        <position position="263"/>
    </location>
</feature>
<keyword evidence="6" id="KW-1133">Transmembrane helix</keyword>
<keyword evidence="6" id="KW-0812">Transmembrane</keyword>
<protein>
    <recommendedName>
        <fullName evidence="7">Peptidase A1 domain-containing protein</fullName>
    </recommendedName>
</protein>
<evidence type="ECO:0000256" key="1">
    <source>
        <dbReference type="ARBA" id="ARBA00007447"/>
    </source>
</evidence>
<dbReference type="VEuPathDB" id="FungiDB:PYU1_G011714"/>
<dbReference type="InterPro" id="IPR033121">
    <property type="entry name" value="PEPTIDASE_A1"/>
</dbReference>
<dbReference type="InterPro" id="IPR021109">
    <property type="entry name" value="Peptidase_aspartic_dom_sf"/>
</dbReference>
<organism evidence="8 9">
    <name type="scientific">Globisporangium ultimum (strain ATCC 200006 / CBS 805.95 / DAOM BR144)</name>
    <name type="common">Pythium ultimum</name>
    <dbReference type="NCBI Taxonomy" id="431595"/>
    <lineage>
        <taxon>Eukaryota</taxon>
        <taxon>Sar</taxon>
        <taxon>Stramenopiles</taxon>
        <taxon>Oomycota</taxon>
        <taxon>Peronosporomycetes</taxon>
        <taxon>Pythiales</taxon>
        <taxon>Pythiaceae</taxon>
        <taxon>Globisporangium</taxon>
    </lineage>
</organism>
<dbReference type="InParanoid" id="K3X3E1"/>
<dbReference type="OMA" id="SYANTWI"/>
<accession>K3X3E1</accession>
<dbReference type="SUPFAM" id="SSF50630">
    <property type="entry name" value="Acid proteases"/>
    <property type="match status" value="1"/>
</dbReference>
<dbReference type="EMBL" id="GL376611">
    <property type="status" value="NOT_ANNOTATED_CDS"/>
    <property type="molecule type" value="Genomic_DNA"/>
</dbReference>
<evidence type="ECO:0000313" key="9">
    <source>
        <dbReference type="Proteomes" id="UP000019132"/>
    </source>
</evidence>
<feature type="domain" description="Peptidase A1" evidence="7">
    <location>
        <begin position="62"/>
        <end position="380"/>
    </location>
</feature>
<dbReference type="Pfam" id="PF00026">
    <property type="entry name" value="Asp"/>
    <property type="match status" value="1"/>
</dbReference>
<keyword evidence="6" id="KW-0472">Membrane</keyword>
<keyword evidence="5" id="KW-0378">Hydrolase</keyword>
<reference evidence="9" key="2">
    <citation type="submission" date="2010-04" db="EMBL/GenBank/DDBJ databases">
        <authorList>
            <person name="Buell R."/>
            <person name="Hamilton J."/>
            <person name="Hostetler J."/>
        </authorList>
    </citation>
    <scope>NUCLEOTIDE SEQUENCE [LARGE SCALE GENOMIC DNA]</scope>
    <source>
        <strain evidence="9">DAOM:BR144</strain>
    </source>
</reference>
<dbReference type="InterPro" id="IPR001461">
    <property type="entry name" value="Aspartic_peptidase_A1"/>
</dbReference>
<evidence type="ECO:0000259" key="7">
    <source>
        <dbReference type="PROSITE" id="PS51767"/>
    </source>
</evidence>
<dbReference type="CDD" id="cd05471">
    <property type="entry name" value="pepsin_like"/>
    <property type="match status" value="1"/>
</dbReference>
<dbReference type="PRINTS" id="PR00792">
    <property type="entry name" value="PEPSIN"/>
</dbReference>
<dbReference type="GO" id="GO:0006508">
    <property type="term" value="P:proteolysis"/>
    <property type="evidence" value="ECO:0007669"/>
    <property type="project" value="UniProtKB-KW"/>
</dbReference>
<dbReference type="EnsemblProtists" id="PYU1_T011740">
    <property type="protein sequence ID" value="PYU1_T011740"/>
    <property type="gene ID" value="PYU1_G011714"/>
</dbReference>
<sequence length="489" mass="51150">MSTNSSSASSAAAAIIASNGKIPLTRQRALSIKSGARRLKKSATTGSGSNGIPLVNYNGVIYFADIKIDDSTYTVLIDTGSSDLWVSCSYVNGTSCSSTCPSKSSTITYGSGTVCIQGALTTVQIGEVSVSDYVVGIAYGSNVLRTSSSSLLPSGSQGLLGLAYQSLATIPTPGGQFIDYLTSFSVFLTEEANSDGSFLMLNGVDEDYISKNNLKPYKLSLKEATHWTIGMTAFQVGNETAVFPCSSATFKSGGTSSCRAIVDTGTSLLYMPTAIFNSFVSSYLTPNGCVVADETDEASSVYVCPSNVSLPRLALTFDDYTFYLEGKDYVISIPGSQFVIVELLPAGASGSLGNAWIIGDTFLKMYYSSYATNQSVTFYCPEGSCTEGAVPTTSFPSSSGSSSPLSPLFGGSNTGSASTSGSNDSGLNTTETVLTIVASVLGVILILLCACCCMRSRRCRANRSAYGQEAQSPEVNGTYYPAQLTPQTR</sequence>
<name>K3X3E1_GLOUD</name>
<feature type="active site" evidence="4">
    <location>
        <position position="78"/>
    </location>
</feature>
<dbReference type="GO" id="GO:0004190">
    <property type="term" value="F:aspartic-type endopeptidase activity"/>
    <property type="evidence" value="ECO:0007669"/>
    <property type="project" value="UniProtKB-KW"/>
</dbReference>
<evidence type="ECO:0000256" key="5">
    <source>
        <dbReference type="RuleBase" id="RU000454"/>
    </source>
</evidence>
<dbReference type="InterPro" id="IPR034164">
    <property type="entry name" value="Pepsin-like_dom"/>
</dbReference>
<keyword evidence="3 5" id="KW-0064">Aspartyl protease</keyword>
<evidence type="ECO:0000313" key="8">
    <source>
        <dbReference type="EnsemblProtists" id="PYU1_T011740"/>
    </source>
</evidence>